<evidence type="ECO:0000259" key="4">
    <source>
        <dbReference type="PROSITE" id="PS50102"/>
    </source>
</evidence>
<dbReference type="InterPro" id="IPR000504">
    <property type="entry name" value="RRM_dom"/>
</dbReference>
<dbReference type="AlphaFoldDB" id="A0A2P5Y4P4"/>
<protein>
    <recommendedName>
        <fullName evidence="4">RRM domain-containing protein</fullName>
    </recommendedName>
</protein>
<feature type="compositionally biased region" description="Polar residues" evidence="3">
    <location>
        <begin position="482"/>
        <end position="491"/>
    </location>
</feature>
<dbReference type="InterPro" id="IPR035979">
    <property type="entry name" value="RBD_domain_sf"/>
</dbReference>
<dbReference type="CDD" id="cd12372">
    <property type="entry name" value="RRM_CFIm68_CFIm59"/>
    <property type="match status" value="2"/>
</dbReference>
<evidence type="ECO:0000313" key="6">
    <source>
        <dbReference type="Proteomes" id="UP000239757"/>
    </source>
</evidence>
<feature type="compositionally biased region" description="Low complexity" evidence="3">
    <location>
        <begin position="607"/>
        <end position="617"/>
    </location>
</feature>
<feature type="region of interest" description="Disordered" evidence="3">
    <location>
        <begin position="1"/>
        <end position="22"/>
    </location>
</feature>
<feature type="compositionally biased region" description="Polar residues" evidence="3">
    <location>
        <begin position="465"/>
        <end position="475"/>
    </location>
</feature>
<feature type="region of interest" description="Disordered" evidence="3">
    <location>
        <begin position="604"/>
        <end position="666"/>
    </location>
</feature>
<keyword evidence="2" id="KW-0694">RNA-binding</keyword>
<dbReference type="SUPFAM" id="SSF54928">
    <property type="entry name" value="RNA-binding domain, RBD"/>
    <property type="match status" value="2"/>
</dbReference>
<name>A0A2P5Y4P4_GOSBA</name>
<feature type="region of interest" description="Disordered" evidence="3">
    <location>
        <begin position="461"/>
        <end position="491"/>
    </location>
</feature>
<dbReference type="SMART" id="SM00360">
    <property type="entry name" value="RRM"/>
    <property type="match status" value="2"/>
</dbReference>
<feature type="region of interest" description="Disordered" evidence="3">
    <location>
        <begin position="174"/>
        <end position="203"/>
    </location>
</feature>
<feature type="region of interest" description="Disordered" evidence="3">
    <location>
        <begin position="59"/>
        <end position="94"/>
    </location>
</feature>
<dbReference type="GO" id="GO:0003723">
    <property type="term" value="F:RNA binding"/>
    <property type="evidence" value="ECO:0007669"/>
    <property type="project" value="UniProtKB-UniRule"/>
</dbReference>
<reference evidence="5 6" key="1">
    <citation type="submission" date="2015-01" db="EMBL/GenBank/DDBJ databases">
        <title>Genome of allotetraploid Gossypium barbadense reveals genomic plasticity and fiber elongation in cotton evolution.</title>
        <authorList>
            <person name="Chen X."/>
            <person name="Liu X."/>
            <person name="Zhao B."/>
            <person name="Zheng H."/>
            <person name="Hu Y."/>
            <person name="Lu G."/>
            <person name="Yang C."/>
            <person name="Chen J."/>
            <person name="Shan C."/>
            <person name="Zhang L."/>
            <person name="Zhou Y."/>
            <person name="Wang L."/>
            <person name="Guo W."/>
            <person name="Bai Y."/>
            <person name="Ruan J."/>
            <person name="Shangguan X."/>
            <person name="Mao Y."/>
            <person name="Jiang J."/>
            <person name="Zhu Y."/>
            <person name="Lei J."/>
            <person name="Kang H."/>
            <person name="Chen S."/>
            <person name="He X."/>
            <person name="Wang R."/>
            <person name="Wang Y."/>
            <person name="Chen J."/>
            <person name="Wang L."/>
            <person name="Yu S."/>
            <person name="Wang B."/>
            <person name="Wei J."/>
            <person name="Song S."/>
            <person name="Lu X."/>
            <person name="Gao Z."/>
            <person name="Gu W."/>
            <person name="Deng X."/>
            <person name="Ma D."/>
            <person name="Wang S."/>
            <person name="Liang W."/>
            <person name="Fang L."/>
            <person name="Cai C."/>
            <person name="Zhu X."/>
            <person name="Zhou B."/>
            <person name="Zhang Y."/>
            <person name="Chen Z."/>
            <person name="Xu S."/>
            <person name="Zhu R."/>
            <person name="Wang S."/>
            <person name="Zhang T."/>
            <person name="Zhao G."/>
        </authorList>
    </citation>
    <scope>NUCLEOTIDE SEQUENCE [LARGE SCALE GENOMIC DNA]</scope>
    <source>
        <strain evidence="6">cv. Xinhai21</strain>
        <tissue evidence="5">Leaf</tissue>
    </source>
</reference>
<dbReference type="PANTHER" id="PTHR23204">
    <property type="entry name" value="CLEAVAGE AND POLYADENYLATION SPECIFIC FACTOR"/>
    <property type="match status" value="1"/>
</dbReference>
<evidence type="ECO:0000313" key="5">
    <source>
        <dbReference type="EMBL" id="PPS10548.1"/>
    </source>
</evidence>
<dbReference type="GO" id="GO:0006397">
    <property type="term" value="P:mRNA processing"/>
    <property type="evidence" value="ECO:0007669"/>
    <property type="project" value="UniProtKB-KW"/>
</dbReference>
<feature type="compositionally biased region" description="Basic and acidic residues" evidence="3">
    <location>
        <begin position="364"/>
        <end position="373"/>
    </location>
</feature>
<accession>A0A2P5Y4P4</accession>
<evidence type="ECO:0000256" key="3">
    <source>
        <dbReference type="SAM" id="MobiDB-lite"/>
    </source>
</evidence>
<dbReference type="Pfam" id="PF00076">
    <property type="entry name" value="RRM_1"/>
    <property type="match status" value="2"/>
</dbReference>
<feature type="region of interest" description="Disordered" evidence="3">
    <location>
        <begin position="788"/>
        <end position="935"/>
    </location>
</feature>
<evidence type="ECO:0000256" key="1">
    <source>
        <dbReference type="ARBA" id="ARBA00006265"/>
    </source>
</evidence>
<feature type="compositionally biased region" description="Acidic residues" evidence="3">
    <location>
        <begin position="1"/>
        <end position="13"/>
    </location>
</feature>
<feature type="compositionally biased region" description="Basic and acidic residues" evidence="3">
    <location>
        <begin position="77"/>
        <end position="86"/>
    </location>
</feature>
<dbReference type="EMBL" id="KZ663713">
    <property type="protein sequence ID" value="PPS10548.1"/>
    <property type="molecule type" value="Genomic_DNA"/>
</dbReference>
<feature type="compositionally biased region" description="Basic and acidic residues" evidence="3">
    <location>
        <begin position="823"/>
        <end position="881"/>
    </location>
</feature>
<dbReference type="Gene3D" id="3.30.70.330">
    <property type="match status" value="2"/>
</dbReference>
<comment type="similarity">
    <text evidence="1">Belongs to the RRM CPSF6/7 family.</text>
</comment>
<feature type="domain" description="RRM" evidence="4">
    <location>
        <begin position="227"/>
        <end position="281"/>
    </location>
</feature>
<organism evidence="5 6">
    <name type="scientific">Gossypium barbadense</name>
    <name type="common">Sea Island cotton</name>
    <name type="synonym">Hibiscus barbadensis</name>
    <dbReference type="NCBI Taxonomy" id="3634"/>
    <lineage>
        <taxon>Eukaryota</taxon>
        <taxon>Viridiplantae</taxon>
        <taxon>Streptophyta</taxon>
        <taxon>Embryophyta</taxon>
        <taxon>Tracheophyta</taxon>
        <taxon>Spermatophyta</taxon>
        <taxon>Magnoliopsida</taxon>
        <taxon>eudicotyledons</taxon>
        <taxon>Gunneridae</taxon>
        <taxon>Pentapetalae</taxon>
        <taxon>rosids</taxon>
        <taxon>malvids</taxon>
        <taxon>Malvales</taxon>
        <taxon>Malvaceae</taxon>
        <taxon>Malvoideae</taxon>
        <taxon>Gossypium</taxon>
    </lineage>
</organism>
<feature type="compositionally biased region" description="Basic and acidic residues" evidence="3">
    <location>
        <begin position="797"/>
        <end position="806"/>
    </location>
</feature>
<dbReference type="OrthoDB" id="439808at2759"/>
<dbReference type="Proteomes" id="UP000239757">
    <property type="component" value="Unassembled WGS sequence"/>
</dbReference>
<gene>
    <name evidence="5" type="ORF">GOBAR_AA10131</name>
</gene>
<feature type="region of interest" description="Disordered" evidence="3">
    <location>
        <begin position="348"/>
        <end position="382"/>
    </location>
</feature>
<feature type="compositionally biased region" description="Basic and acidic residues" evidence="3">
    <location>
        <begin position="911"/>
        <end position="935"/>
    </location>
</feature>
<dbReference type="GO" id="GO:0005634">
    <property type="term" value="C:nucleus"/>
    <property type="evidence" value="ECO:0007669"/>
    <property type="project" value="UniProtKB-SubCell"/>
</dbReference>
<dbReference type="InterPro" id="IPR012677">
    <property type="entry name" value="Nucleotide-bd_a/b_plait_sf"/>
</dbReference>
<proteinExistence type="inferred from homology"/>
<feature type="compositionally biased region" description="Gly residues" evidence="3">
    <location>
        <begin position="634"/>
        <end position="666"/>
    </location>
</feature>
<feature type="compositionally biased region" description="Polar residues" evidence="3">
    <location>
        <begin position="178"/>
        <end position="188"/>
    </location>
</feature>
<evidence type="ECO:0000256" key="2">
    <source>
        <dbReference type="PROSITE-ProRule" id="PRU00176"/>
    </source>
</evidence>
<dbReference type="PROSITE" id="PS50102">
    <property type="entry name" value="RRM"/>
    <property type="match status" value="2"/>
</dbReference>
<dbReference type="InterPro" id="IPR034772">
    <property type="entry name" value="CPSF6/7"/>
</dbReference>
<sequence length="935" mass="99606">MAEEQIDFGDEEYGGVQKTQYQGSGTIPALADVEMIGEDDEYDDLYNDVNVGEGFLQLQRSEPPVQPGTGSIGLQAHKNEAPEPRGEAGGSQGPNISGISIQGKYPNVSAGYREADVQPAVNRPEIGSGNYPSGSASSQGGSVMETNFDTQVKNMGFQGLTSASSKVGTGPSVVPQKIANNPAQSLNSGTGGPQGASQVPPNQMGMNVNHPMMNENQVRPPIENGPTMLFVGELHWWTTDAELESVLSQYGRVKEIKFFDERASGKSKGYCQVEFYDSASAAACYLGMAEEQIDFGDEEYGGVQKTQYQGSGTIPALADVEMIGEDDEYDDLYNDVNVGEGFLQLQRSEPPVQPGTGSIGLQAHKNEAPEPRGEAGGSQGPNISGISIQGKYPNVSAGYREADVQPAVNRPEIGSGNYPSGSASSQGGSVMETNFDTQVKNMGFQGLTSASSKVGTGPSVVPQKIANNPAQSLNSGTGGPQGASQVPPNQMGMNVNHPMMNENQVRPPIENGPTMLFVGELHWWTTDAELESVLSQYGRVKEIKFFDERASGKSKGYCQVEFYDSASAAACKEGMNGYMFNGRACVVAFASPQTLKQMGASYMNKDQGQPQVQPQGRRPNEGFGKGGNMNYQGGDAGRNYGRGGWGRGGQAGNRGGGGGPMRGRGGVGVKNMVGSSAGVGNGAYGAGAYGPGPGGPAFAGPAGGMMHPQGMMGAGFDPTYMGRGGGYGGFPGPGFPGMLPSFPAVNTMGLAGVAPHVNPAFFGRGMAPNGLGMMGVAGMDGPHSGMWTDTNMGGWGGDEHDRRTRESSYGGEDGASEYGYGDANHEKGRSGGATREKDRASEREWSGNSERRHHDEKERESDRPEREHREHRYREEKDSYREHRHRGRDVDYDDDWDRGQSSSRSRNRSHATREEEHRSRSRDVDYGKKRRLPSE</sequence>
<feature type="domain" description="RRM" evidence="4">
    <location>
        <begin position="514"/>
        <end position="592"/>
    </location>
</feature>